<keyword evidence="2" id="KW-0469">Meiosis</keyword>
<evidence type="ECO:0000259" key="5">
    <source>
        <dbReference type="Pfam" id="PF24903"/>
    </source>
</evidence>
<dbReference type="InterPro" id="IPR056880">
    <property type="entry name" value="OB_MEIOB_N"/>
</dbReference>
<dbReference type="SUPFAM" id="SSF50249">
    <property type="entry name" value="Nucleic acid-binding proteins"/>
    <property type="match status" value="2"/>
</dbReference>
<dbReference type="Gene3D" id="2.40.50.140">
    <property type="entry name" value="Nucleic acid-binding proteins"/>
    <property type="match status" value="2"/>
</dbReference>
<evidence type="ECO:0000256" key="1">
    <source>
        <dbReference type="ARBA" id="ARBA00023125"/>
    </source>
</evidence>
<dbReference type="PANTHER" id="PTHR21166:SF2">
    <property type="entry name" value="CELL DIVISION CONTROL PROTEIN 24 OB DOMAIN-CONTAINING PROTEIN-RELATED"/>
    <property type="match status" value="1"/>
</dbReference>
<organism evidence="6 7">
    <name type="scientific">Capsaspora owczarzaki (strain ATCC 30864)</name>
    <dbReference type="NCBI Taxonomy" id="595528"/>
    <lineage>
        <taxon>Eukaryota</taxon>
        <taxon>Filasterea</taxon>
        <taxon>Capsaspora</taxon>
    </lineage>
</organism>
<name>A0A0D2X3V5_CAPO3</name>
<evidence type="ECO:0000256" key="3">
    <source>
        <dbReference type="ARBA" id="ARBA00038329"/>
    </source>
</evidence>
<dbReference type="AlphaFoldDB" id="A0A0D2X3V5"/>
<dbReference type="OrthoDB" id="9937820at2759"/>
<evidence type="ECO:0000256" key="2">
    <source>
        <dbReference type="ARBA" id="ARBA00023254"/>
    </source>
</evidence>
<evidence type="ECO:0000313" key="7">
    <source>
        <dbReference type="Proteomes" id="UP000008743"/>
    </source>
</evidence>
<reference evidence="7" key="1">
    <citation type="submission" date="2011-02" db="EMBL/GenBank/DDBJ databases">
        <title>The Genome Sequence of Capsaspora owczarzaki ATCC 30864.</title>
        <authorList>
            <person name="Russ C."/>
            <person name="Cuomo C."/>
            <person name="Burger G."/>
            <person name="Gray M.W."/>
            <person name="Holland P.W.H."/>
            <person name="King N."/>
            <person name="Lang F.B.F."/>
            <person name="Roger A.J."/>
            <person name="Ruiz-Trillo I."/>
            <person name="Young S.K."/>
            <person name="Zeng Q."/>
            <person name="Gargeya S."/>
            <person name="Alvarado L."/>
            <person name="Berlin A."/>
            <person name="Chapman S.B."/>
            <person name="Chen Z."/>
            <person name="Freedman E."/>
            <person name="Gellesch M."/>
            <person name="Goldberg J."/>
            <person name="Griggs A."/>
            <person name="Gujja S."/>
            <person name="Heilman E."/>
            <person name="Heiman D."/>
            <person name="Howarth C."/>
            <person name="Mehta T."/>
            <person name="Neiman D."/>
            <person name="Pearson M."/>
            <person name="Roberts A."/>
            <person name="Saif S."/>
            <person name="Shea T."/>
            <person name="Shenoy N."/>
            <person name="Sisk P."/>
            <person name="Stolte C."/>
            <person name="Sykes S."/>
            <person name="White J."/>
            <person name="Yandava C."/>
            <person name="Haas B."/>
            <person name="Nusbaum C."/>
            <person name="Birren B."/>
        </authorList>
    </citation>
    <scope>NUCLEOTIDE SEQUENCE</scope>
    <source>
        <strain evidence="7">ATCC 30864</strain>
    </source>
</reference>
<evidence type="ECO:0000313" key="6">
    <source>
        <dbReference type="EMBL" id="KJE94969.1"/>
    </source>
</evidence>
<dbReference type="EMBL" id="KE346368">
    <property type="protein sequence ID" value="KJE94969.1"/>
    <property type="molecule type" value="Genomic_DNA"/>
</dbReference>
<dbReference type="GO" id="GO:0008310">
    <property type="term" value="F:single-stranded DNA 3'-5' DNA exonuclease activity"/>
    <property type="evidence" value="ECO:0007669"/>
    <property type="project" value="TreeGrafter"/>
</dbReference>
<sequence length="465" mass="52046">MSRATIDQLSAGMQSLTVVGLVVAKLSIGTFEDRKNPGTSRSRFTFTLRDSESDSINCTMWGDPNLIGSAHSRFNTGDVVEVIHPQVVPKNPTQEQRWMPRTSSAYALQLNSSSDVQLYMGDLPDRQRFVRIPMLYESGFVKIQDILASPQELSQQYINVLGIVSRIGAVTSTTTSNGRATDKLEVYLTDDSGGEIRMTLWGSCIAMASNWTVRDTILFLSDVRVRTSSFVPSAARNDPTQEHERMVYTTELSFDNCSLVTEYPDLREAQELYDYAQQLPADAFTTASRMGGGMSRAAFKPIRNDEIVESQVVNVDVAGVYALRPPVFVFDVFITDLPLDDFYTQVVIARCPGCNQQLPVEHACNRPECANLGENAADNPANWQIQLPIAVTDATGTLLKIVLQGDPAMSLIGVDASELYFMSYEERSALRRRHIFQRHRVVCKMSQYRSFAQYPLYEVVRMDLF</sequence>
<feature type="domain" description="MEIOB-like N-terminal" evidence="5">
    <location>
        <begin position="3"/>
        <end position="117"/>
    </location>
</feature>
<keyword evidence="7" id="KW-1185">Reference proteome</keyword>
<gene>
    <name evidence="6" type="ORF">CAOG_005505</name>
</gene>
<dbReference type="InterPro" id="IPR012340">
    <property type="entry name" value="NA-bd_OB-fold"/>
</dbReference>
<dbReference type="Proteomes" id="UP000008743">
    <property type="component" value="Unassembled WGS sequence"/>
</dbReference>
<feature type="domain" description="Replication protein A OB" evidence="4">
    <location>
        <begin position="155"/>
        <end position="225"/>
    </location>
</feature>
<dbReference type="PANTHER" id="PTHR21166">
    <property type="entry name" value="CELL DIVISION CONTROL PROTEIN 24 OB DOMAIN-CONTAINING PROTEIN-RELATED"/>
    <property type="match status" value="1"/>
</dbReference>
<dbReference type="PhylomeDB" id="A0A0D2X3V5"/>
<accession>A0A0D2X3V5</accession>
<proteinExistence type="inferred from homology"/>
<dbReference type="GO" id="GO:0000712">
    <property type="term" value="P:resolution of meiotic recombination intermediates"/>
    <property type="evidence" value="ECO:0007669"/>
    <property type="project" value="TreeGrafter"/>
</dbReference>
<dbReference type="GO" id="GO:0003697">
    <property type="term" value="F:single-stranded DNA binding"/>
    <property type="evidence" value="ECO:0007669"/>
    <property type="project" value="TreeGrafter"/>
</dbReference>
<comment type="similarity">
    <text evidence="3">Belongs to the MEIOB family.</text>
</comment>
<dbReference type="Pfam" id="PF24903">
    <property type="entry name" value="OB_MEIOB_N"/>
    <property type="match status" value="1"/>
</dbReference>
<dbReference type="InParanoid" id="A0A0D2X3V5"/>
<evidence type="ECO:0000259" key="4">
    <source>
        <dbReference type="Pfam" id="PF16900"/>
    </source>
</evidence>
<dbReference type="InterPro" id="IPR031657">
    <property type="entry name" value="REPA_OB_2"/>
</dbReference>
<dbReference type="eggNOG" id="KOG0851">
    <property type="taxonomic scope" value="Eukaryota"/>
</dbReference>
<dbReference type="InterPro" id="IPR052469">
    <property type="entry name" value="MEIOB"/>
</dbReference>
<dbReference type="STRING" id="595528.A0A0D2X3V5"/>
<keyword evidence="1" id="KW-0238">DNA-binding</keyword>
<dbReference type="Pfam" id="PF16900">
    <property type="entry name" value="REPA_OB_2"/>
    <property type="match status" value="1"/>
</dbReference>
<protein>
    <submittedName>
        <fullName evidence="6">Uncharacterized protein</fullName>
    </submittedName>
</protein>